<dbReference type="PRINTS" id="PR00039">
    <property type="entry name" value="HTHLYSR"/>
</dbReference>
<evidence type="ECO:0000256" key="1">
    <source>
        <dbReference type="ARBA" id="ARBA00009437"/>
    </source>
</evidence>
<dbReference type="eggNOG" id="COG0583">
    <property type="taxonomic scope" value="Bacteria"/>
</dbReference>
<dbReference type="GO" id="GO:0003700">
    <property type="term" value="F:DNA-binding transcription factor activity"/>
    <property type="evidence" value="ECO:0007669"/>
    <property type="project" value="InterPro"/>
</dbReference>
<reference evidence="6 7" key="1">
    <citation type="submission" date="2014-05" db="EMBL/GenBank/DDBJ databases">
        <title>ATOL: Assembling a taxonomically balanced genome-scale reconstruction of the evolutionary history of the Enterobacteriaceae.</title>
        <authorList>
            <person name="Plunkett G.III."/>
            <person name="Neeno-Eckwall E.C."/>
            <person name="Glasner J.D."/>
            <person name="Perna N.T."/>
        </authorList>
    </citation>
    <scope>NUCLEOTIDE SEQUENCE [LARGE SCALE GENOMIC DNA]</scope>
    <source>
        <strain evidence="6 7">ATCC 33852</strain>
    </source>
</reference>
<dbReference type="GeneID" id="78382471"/>
<comment type="caution">
    <text evidence="6">The sequence shown here is derived from an EMBL/GenBank/DDBJ whole genome shotgun (WGS) entry which is preliminary data.</text>
</comment>
<dbReference type="InterPro" id="IPR050389">
    <property type="entry name" value="LysR-type_TF"/>
</dbReference>
<dbReference type="InterPro" id="IPR036388">
    <property type="entry name" value="WH-like_DNA-bd_sf"/>
</dbReference>
<evidence type="ECO:0000256" key="3">
    <source>
        <dbReference type="ARBA" id="ARBA00023125"/>
    </source>
</evidence>
<dbReference type="OrthoDB" id="8557381at2"/>
<dbReference type="RefSeq" id="WP_034795499.1">
    <property type="nucleotide sequence ID" value="NZ_JMPJ01000073.1"/>
</dbReference>
<sequence length="301" mass="33492">MDTTRMDLNLLVTFEALLAEQNVTKAAARLNLSQPAVSAQLNRLREMFDDPLLVPARRGMTPTAKALELLGPLREAMDQLRRTLQSHQDFHPQSAQLTVTIACTDYIQAAVAMPLVLALRQSAPGVRIALRHYIPDQLEPQLASGEIDLAIVTPESRHAQLRTRHLFDEDYVLVGRRGHPALNGELSMQAFAQLEQVIVSPSGGGFTTPIDDALATFGLQRRVVMSAASFLFVPQIVAISELVALVPRRLLQQVMTDRLSQAEVPWLVEQFEVSLIWHERNHGHAGQRWVREAILGLVKES</sequence>
<dbReference type="GO" id="GO:0003677">
    <property type="term" value="F:DNA binding"/>
    <property type="evidence" value="ECO:0007669"/>
    <property type="project" value="UniProtKB-KW"/>
</dbReference>
<dbReference type="STRING" id="910964.GEAM_4124"/>
<evidence type="ECO:0000256" key="2">
    <source>
        <dbReference type="ARBA" id="ARBA00023015"/>
    </source>
</evidence>
<dbReference type="InterPro" id="IPR036390">
    <property type="entry name" value="WH_DNA-bd_sf"/>
</dbReference>
<dbReference type="EMBL" id="JMPJ01000073">
    <property type="protein sequence ID" value="KFC77787.1"/>
    <property type="molecule type" value="Genomic_DNA"/>
</dbReference>
<dbReference type="InterPro" id="IPR005119">
    <property type="entry name" value="LysR_subst-bd"/>
</dbReference>
<evidence type="ECO:0000259" key="5">
    <source>
        <dbReference type="PROSITE" id="PS50931"/>
    </source>
</evidence>
<gene>
    <name evidence="6" type="ORF">GEAM_4124</name>
</gene>
<dbReference type="Pfam" id="PF03466">
    <property type="entry name" value="LysR_substrate"/>
    <property type="match status" value="1"/>
</dbReference>
<proteinExistence type="inferred from homology"/>
<organism evidence="6 7">
    <name type="scientific">Ewingella americana (strain ATCC 33852 / DSM 4580 / CCUG 14506 / JCM 5911 / LMG 7869 / NCTC 12157 / CDC 1468-78)</name>
    <dbReference type="NCBI Taxonomy" id="910964"/>
    <lineage>
        <taxon>Bacteria</taxon>
        <taxon>Pseudomonadati</taxon>
        <taxon>Pseudomonadota</taxon>
        <taxon>Gammaproteobacteria</taxon>
        <taxon>Enterobacterales</taxon>
        <taxon>Yersiniaceae</taxon>
        <taxon>Ewingella</taxon>
    </lineage>
</organism>
<dbReference type="PROSITE" id="PS50931">
    <property type="entry name" value="HTH_LYSR"/>
    <property type="match status" value="1"/>
</dbReference>
<feature type="domain" description="HTH lysR-type" evidence="5">
    <location>
        <begin position="6"/>
        <end position="63"/>
    </location>
</feature>
<dbReference type="AlphaFoldDB" id="A0A085G242"/>
<evidence type="ECO:0000256" key="4">
    <source>
        <dbReference type="ARBA" id="ARBA00023163"/>
    </source>
</evidence>
<accession>A0A085G242</accession>
<dbReference type="Pfam" id="PF00126">
    <property type="entry name" value="HTH_1"/>
    <property type="match status" value="1"/>
</dbReference>
<dbReference type="SUPFAM" id="SSF53850">
    <property type="entry name" value="Periplasmic binding protein-like II"/>
    <property type="match status" value="1"/>
</dbReference>
<dbReference type="PANTHER" id="PTHR30118">
    <property type="entry name" value="HTH-TYPE TRANSCRIPTIONAL REGULATOR LEUO-RELATED"/>
    <property type="match status" value="1"/>
</dbReference>
<dbReference type="InterPro" id="IPR000847">
    <property type="entry name" value="LysR_HTH_N"/>
</dbReference>
<keyword evidence="3" id="KW-0238">DNA-binding</keyword>
<keyword evidence="2" id="KW-0805">Transcription regulation</keyword>
<dbReference type="PANTHER" id="PTHR30118:SF15">
    <property type="entry name" value="TRANSCRIPTIONAL REGULATORY PROTEIN"/>
    <property type="match status" value="1"/>
</dbReference>
<evidence type="ECO:0000313" key="7">
    <source>
        <dbReference type="Proteomes" id="UP000028640"/>
    </source>
</evidence>
<comment type="similarity">
    <text evidence="1">Belongs to the LysR transcriptional regulatory family.</text>
</comment>
<dbReference type="Proteomes" id="UP000028640">
    <property type="component" value="Unassembled WGS sequence"/>
</dbReference>
<dbReference type="SUPFAM" id="SSF46785">
    <property type="entry name" value="Winged helix' DNA-binding domain"/>
    <property type="match status" value="1"/>
</dbReference>
<keyword evidence="4" id="KW-0804">Transcription</keyword>
<keyword evidence="7" id="KW-1185">Reference proteome</keyword>
<dbReference type="Gene3D" id="3.40.190.10">
    <property type="entry name" value="Periplasmic binding protein-like II"/>
    <property type="match status" value="2"/>
</dbReference>
<protein>
    <submittedName>
        <fullName evidence="6">Transcriptional regulator</fullName>
    </submittedName>
</protein>
<name>A0A085G242_EWIA3</name>
<dbReference type="Gene3D" id="1.10.10.10">
    <property type="entry name" value="Winged helix-like DNA-binding domain superfamily/Winged helix DNA-binding domain"/>
    <property type="match status" value="1"/>
</dbReference>
<evidence type="ECO:0000313" key="6">
    <source>
        <dbReference type="EMBL" id="KFC77787.1"/>
    </source>
</evidence>